<dbReference type="Pfam" id="PF02992">
    <property type="entry name" value="Transposase_21"/>
    <property type="match status" value="1"/>
</dbReference>
<reference evidence="2" key="1">
    <citation type="submission" date="2019-10" db="EMBL/GenBank/DDBJ databases">
        <title>Conservation and host-specific expression of non-tandemly repeated heterogenous ribosome RNA gene in arbuscular mycorrhizal fungi.</title>
        <authorList>
            <person name="Maeda T."/>
            <person name="Kobayashi Y."/>
            <person name="Nakagawa T."/>
            <person name="Ezawa T."/>
            <person name="Yamaguchi K."/>
            <person name="Bino T."/>
            <person name="Nishimoto Y."/>
            <person name="Shigenobu S."/>
            <person name="Kawaguchi M."/>
        </authorList>
    </citation>
    <scope>NUCLEOTIDE SEQUENCE</scope>
    <source>
        <strain evidence="2">HR1</strain>
    </source>
</reference>
<proteinExistence type="predicted"/>
<comment type="caution">
    <text evidence="2">The sequence shown here is derived from an EMBL/GenBank/DDBJ whole genome shotgun (WGS) entry which is preliminary data.</text>
</comment>
<gene>
    <name evidence="2" type="ORF">RCL2_002242400</name>
</gene>
<dbReference type="PANTHER" id="PTHR46579:SF2">
    <property type="entry name" value="C2H2-TYPE DOMAIN-CONTAINING PROTEIN"/>
    <property type="match status" value="1"/>
</dbReference>
<evidence type="ECO:0000256" key="1">
    <source>
        <dbReference type="SAM" id="MobiDB-lite"/>
    </source>
</evidence>
<feature type="region of interest" description="Disordered" evidence="1">
    <location>
        <begin position="53"/>
        <end position="127"/>
    </location>
</feature>
<dbReference type="OrthoDB" id="3039677at2759"/>
<evidence type="ECO:0000313" key="3">
    <source>
        <dbReference type="Proteomes" id="UP000615446"/>
    </source>
</evidence>
<feature type="compositionally biased region" description="Basic and acidic residues" evidence="1">
    <location>
        <begin position="105"/>
        <end position="115"/>
    </location>
</feature>
<organism evidence="2 3">
    <name type="scientific">Rhizophagus clarus</name>
    <dbReference type="NCBI Taxonomy" id="94130"/>
    <lineage>
        <taxon>Eukaryota</taxon>
        <taxon>Fungi</taxon>
        <taxon>Fungi incertae sedis</taxon>
        <taxon>Mucoromycota</taxon>
        <taxon>Glomeromycotina</taxon>
        <taxon>Glomeromycetes</taxon>
        <taxon>Glomerales</taxon>
        <taxon>Glomeraceae</taxon>
        <taxon>Rhizophagus</taxon>
    </lineage>
</organism>
<protein>
    <submittedName>
        <fullName evidence="2">Uncharacterized protein LOC114575354</fullName>
    </submittedName>
</protein>
<sequence>MFTKIRNTVPCDCKKCDGKQVEERTRKSHMELEQRLAYSVSGFVPSLPGNKFNNQAHTAPEIDHHGPIAERLSSSKKRTEQGSIPFDSNYRSDSAIFVPPKRRRQDQFREPEVNQHENLGNDENNRSIDDDMVLNDHETPVEQFVAPENGLEFEYLDTNVNFTDSWILIWIFKYQARFRLSDVAIDSLIKFFRQTLMDADQTRFKDFPSSLHSASNLLQIDNQSKTYAVCPSCNALYNIADVVAKEEFKCTHIEFPMKSKGKPCGTELAEQVPLTIENKRRPKLLFPLPNLKIQINSLYQRTEFRQQLRKWTNRDVNNEILADIYDGKIWKNFPDTSGAPYFTPEAADSHLGIMINLDWFQPFESSVYSCGAIYGVICNLPREIRFKKENMLTLGLLPGPNEVKLHKINHYLSPIVDELLEFWDGIEIPAAGKNIRVALICCSNDIPAARKLCGHVSALVSCHRCYKAAGSSGNKLNFGGFDDMDDWFVERDLEEHRRNAEDWRLCRSEEERKRHVSSTHVRWTELLRLPYFNPIRHLIVDPMHCLFLGIAHWIIKKLWIDGNKITKHDLEKMEERAKNIKTPTDLGRIPNKIATGEGFSGFTADQWKTFILIYAIPLMWDLLASPDRKILGNFVRACSLLVCRIIDHNILNEAHERLFKVATLIEENYGLEKITPNLHLCLHIADCCRDYGPLYSFWCFSFERMNGILGSFPNSHRQIEPELLRIIMRHWRLDGLVSSQSNNIKLAEALKLIQPRATSGSLADYDNFEFSELWQFRKIFFQEVDDTVVGDEPFPGEMLTPCRIRVTLPDNVYRILTDYYNDAYGLQFATIAELTSISSDSIIVPNMVDQFARVRISAEIFGSAMAPRYLKNANVLAKFIQDNETTDLFPGQVQYYFEHKMRISGKLKTHRLAFIKWYKPAPNQQIRFYTKIDDEKSSNIELWRNEFYNVERDCVIPVHYLYSRFVSSEFVIGKKNPITYNAVIPINRQFHL</sequence>
<dbReference type="EMBL" id="BLAL01000244">
    <property type="protein sequence ID" value="GES95763.1"/>
    <property type="molecule type" value="Genomic_DNA"/>
</dbReference>
<accession>A0A8H3QXG3</accession>
<dbReference type="InterPro" id="IPR004242">
    <property type="entry name" value="Transposase_21"/>
</dbReference>
<dbReference type="AlphaFoldDB" id="A0A8H3QXG3"/>
<evidence type="ECO:0000313" key="2">
    <source>
        <dbReference type="EMBL" id="GES95763.1"/>
    </source>
</evidence>
<name>A0A8H3QXG3_9GLOM</name>
<dbReference type="PANTHER" id="PTHR46579">
    <property type="entry name" value="F5/8 TYPE C DOMAIN-CONTAINING PROTEIN-RELATED"/>
    <property type="match status" value="1"/>
</dbReference>
<dbReference type="Proteomes" id="UP000615446">
    <property type="component" value="Unassembled WGS sequence"/>
</dbReference>